<evidence type="ECO:0000313" key="1">
    <source>
        <dbReference type="EMBL" id="KHG08785.1"/>
    </source>
</evidence>
<comment type="caution">
    <text evidence="1">The sequence shown here is derived from an EMBL/GenBank/DDBJ whole genome shotgun (WGS) entry which is preliminary data.</text>
</comment>
<reference evidence="2" key="1">
    <citation type="submission" date="2014-09" db="EMBL/GenBank/DDBJ databases">
        <authorList>
            <person name="Mudge J."/>
            <person name="Ramaraj T."/>
            <person name="Lindquist I.E."/>
            <person name="Bharti A.K."/>
            <person name="Sundararajan A."/>
            <person name="Cameron C.T."/>
            <person name="Woodward J.E."/>
            <person name="May G.D."/>
            <person name="Brubaker C."/>
            <person name="Broadhvest J."/>
            <person name="Wilkins T.A."/>
        </authorList>
    </citation>
    <scope>NUCLEOTIDE SEQUENCE</scope>
    <source>
        <strain evidence="2">cv. AKA8401</strain>
    </source>
</reference>
<keyword evidence="2" id="KW-1185">Reference proteome</keyword>
<organism evidence="1 2">
    <name type="scientific">Gossypium arboreum</name>
    <name type="common">Tree cotton</name>
    <name type="synonym">Gossypium nanking</name>
    <dbReference type="NCBI Taxonomy" id="29729"/>
    <lineage>
        <taxon>Eukaryota</taxon>
        <taxon>Viridiplantae</taxon>
        <taxon>Streptophyta</taxon>
        <taxon>Embryophyta</taxon>
        <taxon>Tracheophyta</taxon>
        <taxon>Spermatophyta</taxon>
        <taxon>Magnoliopsida</taxon>
        <taxon>eudicotyledons</taxon>
        <taxon>Gunneridae</taxon>
        <taxon>Pentapetalae</taxon>
        <taxon>rosids</taxon>
        <taxon>malvids</taxon>
        <taxon>Malvales</taxon>
        <taxon>Malvaceae</taxon>
        <taxon>Malvoideae</taxon>
        <taxon>Gossypium</taxon>
    </lineage>
</organism>
<sequence length="52" mass="6110">MPTSQTWSYMLSHIDATVPYRVLHDTYIDANVPDVVLHENTYRKSYVMTYVS</sequence>
<name>A0A0B0N7N8_GOSAR</name>
<evidence type="ECO:0000313" key="2">
    <source>
        <dbReference type="Proteomes" id="UP000032142"/>
    </source>
</evidence>
<dbReference type="EMBL" id="JRRC01509533">
    <property type="protein sequence ID" value="KHG08785.1"/>
    <property type="molecule type" value="Genomic_DNA"/>
</dbReference>
<proteinExistence type="predicted"/>
<dbReference type="AlphaFoldDB" id="A0A0B0N7N8"/>
<protein>
    <submittedName>
        <fullName evidence="1">Uncharacterized protein</fullName>
    </submittedName>
</protein>
<dbReference type="Proteomes" id="UP000032142">
    <property type="component" value="Unassembled WGS sequence"/>
</dbReference>
<accession>A0A0B0N7N8</accession>
<gene>
    <name evidence="1" type="ORF">F383_36268</name>
</gene>